<dbReference type="GO" id="GO:0016747">
    <property type="term" value="F:acyltransferase activity, transferring groups other than amino-acyl groups"/>
    <property type="evidence" value="ECO:0007669"/>
    <property type="project" value="InterPro"/>
</dbReference>
<dbReference type="RefSeq" id="WP_163944645.1">
    <property type="nucleotide sequence ID" value="NZ_JAAFZH010000002.1"/>
</dbReference>
<feature type="transmembrane region" description="Helical" evidence="1">
    <location>
        <begin position="222"/>
        <end position="243"/>
    </location>
</feature>
<feature type="transmembrane region" description="Helical" evidence="1">
    <location>
        <begin position="158"/>
        <end position="176"/>
    </location>
</feature>
<keyword evidence="3" id="KW-0012">Acyltransferase</keyword>
<dbReference type="InterPro" id="IPR002656">
    <property type="entry name" value="Acyl_transf_3_dom"/>
</dbReference>
<feature type="transmembrane region" description="Helical" evidence="1">
    <location>
        <begin position="188"/>
        <end position="210"/>
    </location>
</feature>
<comment type="caution">
    <text evidence="3">The sequence shown here is derived from an EMBL/GenBank/DDBJ whole genome shotgun (WGS) entry which is preliminary data.</text>
</comment>
<dbReference type="GO" id="GO:0000271">
    <property type="term" value="P:polysaccharide biosynthetic process"/>
    <property type="evidence" value="ECO:0007669"/>
    <property type="project" value="TreeGrafter"/>
</dbReference>
<feature type="domain" description="Acyltransferase 3" evidence="2">
    <location>
        <begin position="9"/>
        <end position="332"/>
    </location>
</feature>
<dbReference type="PANTHER" id="PTHR23028">
    <property type="entry name" value="ACETYLTRANSFERASE"/>
    <property type="match status" value="1"/>
</dbReference>
<evidence type="ECO:0000313" key="4">
    <source>
        <dbReference type="Proteomes" id="UP000474175"/>
    </source>
</evidence>
<feature type="transmembrane region" description="Helical" evidence="1">
    <location>
        <begin position="255"/>
        <end position="273"/>
    </location>
</feature>
<dbReference type="PANTHER" id="PTHR23028:SF53">
    <property type="entry name" value="ACYL_TRANSF_3 DOMAIN-CONTAINING PROTEIN"/>
    <property type="match status" value="1"/>
</dbReference>
<protein>
    <submittedName>
        <fullName evidence="3">Acyltransferase</fullName>
    </submittedName>
</protein>
<dbReference type="InterPro" id="IPR050879">
    <property type="entry name" value="Acyltransferase_3"/>
</dbReference>
<keyword evidence="3" id="KW-0808">Transferase</keyword>
<sequence>MTTTSEQIPALTGLRALAAYLVFLHHYNPIRSPNWFHQLVNQSYIGVSIFFVLSGFLIYHRYAEEYASKTWSWRAYLQNRFARLGPLYILLLLVTVGAAVVQGQSINGTELLLNLTVTQGLSEQYVFSGIAQSWSLTVELCFYLSAPMLFGLMLRWGPLRLSALLVGLGLLLRYSVGCLQGHGLLGSLHFVLFYTFFGRAFEFIAGMWLAHRWRILPYRQTTRTGFMLAMLCVVAQTFIVTLYEDNNVALLSEFVFYNGFLPVGICLFLLGLLREKTVIQKLLSTSIVQALGRSSYAFYLIHIGIISRVLQRFIDSYVILFIVLVGISYALYEGIEKPLQRRFGA</sequence>
<evidence type="ECO:0000256" key="1">
    <source>
        <dbReference type="SAM" id="Phobius"/>
    </source>
</evidence>
<feature type="transmembrane region" description="Helical" evidence="1">
    <location>
        <begin position="43"/>
        <end position="63"/>
    </location>
</feature>
<evidence type="ECO:0000313" key="3">
    <source>
        <dbReference type="EMBL" id="NDU94522.1"/>
    </source>
</evidence>
<reference evidence="3 4" key="1">
    <citation type="submission" date="2020-02" db="EMBL/GenBank/DDBJ databases">
        <title>Draft genome sequence of two Spirosoma agri KCTC 52727 and Spirosoma terrae KCTC 52035.</title>
        <authorList>
            <person name="Rojas J."/>
            <person name="Ambika Manirajan B."/>
            <person name="Suarez C."/>
            <person name="Ratering S."/>
            <person name="Schnell S."/>
        </authorList>
    </citation>
    <scope>NUCLEOTIDE SEQUENCE [LARGE SCALE GENOMIC DNA]</scope>
    <source>
        <strain evidence="3 4">KCTC 52035</strain>
    </source>
</reference>
<evidence type="ECO:0000259" key="2">
    <source>
        <dbReference type="Pfam" id="PF01757"/>
    </source>
</evidence>
<keyword evidence="1" id="KW-0812">Transmembrane</keyword>
<feature type="transmembrane region" description="Helical" evidence="1">
    <location>
        <begin position="316"/>
        <end position="332"/>
    </location>
</feature>
<keyword evidence="1" id="KW-1133">Transmembrane helix</keyword>
<dbReference type="Proteomes" id="UP000474175">
    <property type="component" value="Unassembled WGS sequence"/>
</dbReference>
<keyword evidence="4" id="KW-1185">Reference proteome</keyword>
<proteinExistence type="predicted"/>
<dbReference type="GO" id="GO:0016020">
    <property type="term" value="C:membrane"/>
    <property type="evidence" value="ECO:0007669"/>
    <property type="project" value="TreeGrafter"/>
</dbReference>
<dbReference type="EMBL" id="JAAFZH010000002">
    <property type="protein sequence ID" value="NDU94522.1"/>
    <property type="molecule type" value="Genomic_DNA"/>
</dbReference>
<feature type="transmembrane region" description="Helical" evidence="1">
    <location>
        <begin position="84"/>
        <end position="105"/>
    </location>
</feature>
<dbReference type="AlphaFoldDB" id="A0A6L9L567"/>
<feature type="transmembrane region" description="Helical" evidence="1">
    <location>
        <begin position="125"/>
        <end position="146"/>
    </location>
</feature>
<accession>A0A6L9L567</accession>
<dbReference type="Pfam" id="PF01757">
    <property type="entry name" value="Acyl_transf_3"/>
    <property type="match status" value="1"/>
</dbReference>
<name>A0A6L9L567_9BACT</name>
<gene>
    <name evidence="3" type="ORF">GK108_06520</name>
</gene>
<keyword evidence="1" id="KW-0472">Membrane</keyword>
<organism evidence="3 4">
    <name type="scientific">Spirosoma terrae</name>
    <dbReference type="NCBI Taxonomy" id="1968276"/>
    <lineage>
        <taxon>Bacteria</taxon>
        <taxon>Pseudomonadati</taxon>
        <taxon>Bacteroidota</taxon>
        <taxon>Cytophagia</taxon>
        <taxon>Cytophagales</taxon>
        <taxon>Cytophagaceae</taxon>
        <taxon>Spirosoma</taxon>
    </lineage>
</organism>